<dbReference type="OrthoDB" id="5986966at2"/>
<dbReference type="InterPro" id="IPR010260">
    <property type="entry name" value="AlpA"/>
</dbReference>
<accession>A0A1I0CVA9</accession>
<reference evidence="2" key="1">
    <citation type="submission" date="2016-10" db="EMBL/GenBank/DDBJ databases">
        <authorList>
            <person name="Varghese N."/>
            <person name="Submissions S."/>
        </authorList>
    </citation>
    <scope>NUCLEOTIDE SEQUENCE [LARGE SCALE GENOMIC DNA]</scope>
    <source>
        <strain evidence="2">DSM 18579</strain>
    </source>
</reference>
<dbReference type="EMBL" id="FOHV01000012">
    <property type="protein sequence ID" value="SET23733.1"/>
    <property type="molecule type" value="Genomic_DNA"/>
</dbReference>
<proteinExistence type="predicted"/>
<sequence>MEQTQLNNLANTKLVDMKFITHKTGLTDKWFYKLIQLNQFPKPIKLGRSSRWLESDFNNWLLDKINKSKSQSSY</sequence>
<name>A0A1I0CVA9_9GAMM</name>
<gene>
    <name evidence="1" type="ORF">SAMN02583745_01761</name>
</gene>
<dbReference type="Proteomes" id="UP000242642">
    <property type="component" value="Unassembled WGS sequence"/>
</dbReference>
<dbReference type="Gene3D" id="1.10.238.160">
    <property type="match status" value="1"/>
</dbReference>
<organism evidence="1 2">
    <name type="scientific">Thorsellia anophelis DSM 18579</name>
    <dbReference type="NCBI Taxonomy" id="1123402"/>
    <lineage>
        <taxon>Bacteria</taxon>
        <taxon>Pseudomonadati</taxon>
        <taxon>Pseudomonadota</taxon>
        <taxon>Gammaproteobacteria</taxon>
        <taxon>Enterobacterales</taxon>
        <taxon>Thorselliaceae</taxon>
        <taxon>Thorsellia</taxon>
    </lineage>
</organism>
<evidence type="ECO:0000313" key="2">
    <source>
        <dbReference type="Proteomes" id="UP000242642"/>
    </source>
</evidence>
<dbReference type="AlphaFoldDB" id="A0A1I0CVA9"/>
<protein>
    <submittedName>
        <fullName evidence="1">Transcriptional regulator, AlpA family</fullName>
    </submittedName>
</protein>
<dbReference type="RefSeq" id="WP_093319822.1">
    <property type="nucleotide sequence ID" value="NZ_FOHV01000012.1"/>
</dbReference>
<keyword evidence="2" id="KW-1185">Reference proteome</keyword>
<evidence type="ECO:0000313" key="1">
    <source>
        <dbReference type="EMBL" id="SET23733.1"/>
    </source>
</evidence>
<dbReference type="STRING" id="1123402.SAMN02583745_01761"/>
<dbReference type="Pfam" id="PF05930">
    <property type="entry name" value="Phage_AlpA"/>
    <property type="match status" value="1"/>
</dbReference>